<name>A0A0M0JRM4_9EUKA</name>
<keyword evidence="1" id="KW-0723">Serine/threonine-protein kinase</keyword>
<keyword evidence="3" id="KW-0547">Nucleotide-binding</keyword>
<keyword evidence="4 7" id="KW-0418">Kinase</keyword>
<evidence type="ECO:0000256" key="2">
    <source>
        <dbReference type="ARBA" id="ARBA00022679"/>
    </source>
</evidence>
<dbReference type="SUPFAM" id="SSF56112">
    <property type="entry name" value="Protein kinase-like (PK-like)"/>
    <property type="match status" value="1"/>
</dbReference>
<dbReference type="InterPro" id="IPR008271">
    <property type="entry name" value="Ser/Thr_kinase_AS"/>
</dbReference>
<evidence type="ECO:0000256" key="1">
    <source>
        <dbReference type="ARBA" id="ARBA00022527"/>
    </source>
</evidence>
<protein>
    <submittedName>
        <fullName evidence="7">Camp-dependent protein kinase catalytic subunit</fullName>
    </submittedName>
</protein>
<dbReference type="GO" id="GO:0005524">
    <property type="term" value="F:ATP binding"/>
    <property type="evidence" value="ECO:0007669"/>
    <property type="project" value="UniProtKB-KW"/>
</dbReference>
<accession>A0A0M0JRM4</accession>
<dbReference type="GO" id="GO:0004691">
    <property type="term" value="F:cAMP-dependent protein kinase activity"/>
    <property type="evidence" value="ECO:0007669"/>
    <property type="project" value="TreeGrafter"/>
</dbReference>
<dbReference type="Proteomes" id="UP000037460">
    <property type="component" value="Unassembled WGS sequence"/>
</dbReference>
<keyword evidence="8" id="KW-1185">Reference proteome</keyword>
<gene>
    <name evidence="7" type="ORF">Ctob_005387</name>
</gene>
<keyword evidence="5" id="KW-0067">ATP-binding</keyword>
<sequence length="406" mass="44918">MRRNMSSSKDLSDAMAAASLVDQLKIEDLDDVTEEILKAADEHQESNFSLHTMRFRRPIGLGGQGGVWLAEDSHSGLRYAVKQVRKGRLAALPRKSAMRVFTEKEALMDCRHPFITRLFGTFQDHSSLYFCLELMSGGDLFGLLDLFPTGVREDHARFYTATVALALRHIHSRGYVYRDVKLENVLIGGDGYVKLCDFGFAKCVSESRTFTKCGTDEYAPPEVVSGKGRSTAADWWGLGVLLHEMLTGRPPFEGRSAQDIFALIEQYTRGGHEAAERLQRQVSRTAENLSRAAGAFLIGLLRARETERIGCGPEGFLALQLDPWFVGFSWTALLRKELPAPWLPPISEDGAAPSDAEFGPNGVMKDVPFDSTAWAPIFADFGPVRPTPLMPGEVGRTPGAEYSILR</sequence>
<proteinExistence type="predicted"/>
<evidence type="ECO:0000256" key="5">
    <source>
        <dbReference type="ARBA" id="ARBA00022840"/>
    </source>
</evidence>
<dbReference type="OrthoDB" id="63267at2759"/>
<dbReference type="PROSITE" id="PS50011">
    <property type="entry name" value="PROTEIN_KINASE_DOM"/>
    <property type="match status" value="1"/>
</dbReference>
<dbReference type="Gene3D" id="1.10.510.10">
    <property type="entry name" value="Transferase(Phosphotransferase) domain 1"/>
    <property type="match status" value="1"/>
</dbReference>
<comment type="caution">
    <text evidence="7">The sequence shown here is derived from an EMBL/GenBank/DDBJ whole genome shotgun (WGS) entry which is preliminary data.</text>
</comment>
<evidence type="ECO:0000259" key="6">
    <source>
        <dbReference type="PROSITE" id="PS50011"/>
    </source>
</evidence>
<evidence type="ECO:0000256" key="4">
    <source>
        <dbReference type="ARBA" id="ARBA00022777"/>
    </source>
</evidence>
<dbReference type="AlphaFoldDB" id="A0A0M0JRM4"/>
<dbReference type="InterPro" id="IPR000719">
    <property type="entry name" value="Prot_kinase_dom"/>
</dbReference>
<evidence type="ECO:0000313" key="7">
    <source>
        <dbReference type="EMBL" id="KOO29254.1"/>
    </source>
</evidence>
<feature type="domain" description="Protein kinase" evidence="6">
    <location>
        <begin position="53"/>
        <end position="325"/>
    </location>
</feature>
<evidence type="ECO:0000313" key="8">
    <source>
        <dbReference type="Proteomes" id="UP000037460"/>
    </source>
</evidence>
<dbReference type="GO" id="GO:0005952">
    <property type="term" value="C:cAMP-dependent protein kinase complex"/>
    <property type="evidence" value="ECO:0007669"/>
    <property type="project" value="TreeGrafter"/>
</dbReference>
<evidence type="ECO:0000256" key="3">
    <source>
        <dbReference type="ARBA" id="ARBA00022741"/>
    </source>
</evidence>
<dbReference type="PROSITE" id="PS00108">
    <property type="entry name" value="PROTEIN_KINASE_ST"/>
    <property type="match status" value="1"/>
</dbReference>
<dbReference type="Pfam" id="PF00069">
    <property type="entry name" value="Pkinase"/>
    <property type="match status" value="1"/>
</dbReference>
<organism evidence="7 8">
    <name type="scientific">Chrysochromulina tobinii</name>
    <dbReference type="NCBI Taxonomy" id="1460289"/>
    <lineage>
        <taxon>Eukaryota</taxon>
        <taxon>Haptista</taxon>
        <taxon>Haptophyta</taxon>
        <taxon>Prymnesiophyceae</taxon>
        <taxon>Prymnesiales</taxon>
        <taxon>Chrysochromulinaceae</taxon>
        <taxon>Chrysochromulina</taxon>
    </lineage>
</organism>
<reference evidence="8" key="1">
    <citation type="journal article" date="2015" name="PLoS Genet.">
        <title>Genome Sequence and Transcriptome Analyses of Chrysochromulina tobin: Metabolic Tools for Enhanced Algal Fitness in the Prominent Order Prymnesiales (Haptophyceae).</title>
        <authorList>
            <person name="Hovde B.T."/>
            <person name="Deodato C.R."/>
            <person name="Hunsperger H.M."/>
            <person name="Ryken S.A."/>
            <person name="Yost W."/>
            <person name="Jha R.K."/>
            <person name="Patterson J."/>
            <person name="Monnat R.J. Jr."/>
            <person name="Barlow S.B."/>
            <person name="Starkenburg S.R."/>
            <person name="Cattolico R.A."/>
        </authorList>
    </citation>
    <scope>NUCLEOTIDE SEQUENCE</scope>
    <source>
        <strain evidence="8">CCMP291</strain>
    </source>
</reference>
<dbReference type="InterPro" id="IPR011009">
    <property type="entry name" value="Kinase-like_dom_sf"/>
</dbReference>
<dbReference type="PANTHER" id="PTHR24353">
    <property type="entry name" value="CYCLIC NUCLEOTIDE-DEPENDENT PROTEIN KINASE"/>
    <property type="match status" value="1"/>
</dbReference>
<dbReference type="SMART" id="SM00220">
    <property type="entry name" value="S_TKc"/>
    <property type="match status" value="1"/>
</dbReference>
<dbReference type="EMBL" id="JWZX01002444">
    <property type="protein sequence ID" value="KOO29254.1"/>
    <property type="molecule type" value="Genomic_DNA"/>
</dbReference>
<dbReference type="PANTHER" id="PTHR24353:SF37">
    <property type="entry name" value="CAMP-DEPENDENT PROTEIN KINASE CATALYTIC SUBUNIT PRKX"/>
    <property type="match status" value="1"/>
</dbReference>
<dbReference type="Gene3D" id="3.30.200.20">
    <property type="entry name" value="Phosphorylase Kinase, domain 1"/>
    <property type="match status" value="1"/>
</dbReference>
<keyword evidence="2" id="KW-0808">Transferase</keyword>